<dbReference type="Proteomes" id="UP000018949">
    <property type="component" value="Unassembled WGS sequence"/>
</dbReference>
<feature type="transmembrane region" description="Helical" evidence="1">
    <location>
        <begin position="107"/>
        <end position="128"/>
    </location>
</feature>
<organism evidence="2 3">
    <name type="scientific">Mesobacillus boroniphilus JCM 21738</name>
    <dbReference type="NCBI Taxonomy" id="1294265"/>
    <lineage>
        <taxon>Bacteria</taxon>
        <taxon>Bacillati</taxon>
        <taxon>Bacillota</taxon>
        <taxon>Bacilli</taxon>
        <taxon>Bacillales</taxon>
        <taxon>Bacillaceae</taxon>
        <taxon>Mesobacillus</taxon>
    </lineage>
</organism>
<evidence type="ECO:0000256" key="1">
    <source>
        <dbReference type="SAM" id="Phobius"/>
    </source>
</evidence>
<gene>
    <name evidence="2" type="ORF">JCM21738_2852</name>
</gene>
<dbReference type="AlphaFoldDB" id="W4RNK3"/>
<sequence>MDDHRRKIIINEIKYWKQNRLLPEHYCDFLLNLYTEGSLEDDSTSRNRSSLTKGILSFILIGMLSLSVFLFYFTELSIFLQTAFIIFFDLSAITAVLYMVKKSFLDLVPLLASVLLLLITSVQAAEIIFPDHPVMIYITVALNCILWITAGTKWKMVSFKLSGIIGLIVLLITIFI</sequence>
<protein>
    <recommendedName>
        <fullName evidence="4">DUF2157 domain-containing protein</fullName>
    </recommendedName>
</protein>
<keyword evidence="1" id="KW-0472">Membrane</keyword>
<name>W4RNK3_9BACI</name>
<feature type="transmembrane region" description="Helical" evidence="1">
    <location>
        <begin position="55"/>
        <end position="73"/>
    </location>
</feature>
<proteinExistence type="predicted"/>
<keyword evidence="3" id="KW-1185">Reference proteome</keyword>
<keyword evidence="1" id="KW-0812">Transmembrane</keyword>
<evidence type="ECO:0008006" key="4">
    <source>
        <dbReference type="Google" id="ProtNLM"/>
    </source>
</evidence>
<feature type="transmembrane region" description="Helical" evidence="1">
    <location>
        <begin position="134"/>
        <end position="150"/>
    </location>
</feature>
<feature type="transmembrane region" description="Helical" evidence="1">
    <location>
        <begin position="79"/>
        <end position="100"/>
    </location>
</feature>
<reference evidence="2 3" key="1">
    <citation type="submission" date="2013-12" db="EMBL/GenBank/DDBJ databases">
        <title>NBRP : Genome information of microbial organism related human and environment.</title>
        <authorList>
            <person name="Hattori M."/>
            <person name="Oshima K."/>
            <person name="Inaba H."/>
            <person name="Suda W."/>
            <person name="Sakamoto M."/>
            <person name="Iino T."/>
            <person name="Kitahara M."/>
            <person name="Oshida Y."/>
            <person name="Iida T."/>
            <person name="Kudo T."/>
            <person name="Itoh T."/>
            <person name="Ahmed I."/>
            <person name="Ohkuma M."/>
        </authorList>
    </citation>
    <scope>NUCLEOTIDE SEQUENCE [LARGE SCALE GENOMIC DNA]</scope>
    <source>
        <strain evidence="2 3">JCM 21738</strain>
    </source>
</reference>
<dbReference type="EMBL" id="BAUW01000034">
    <property type="protein sequence ID" value="GAE45995.1"/>
    <property type="molecule type" value="Genomic_DNA"/>
</dbReference>
<dbReference type="RefSeq" id="WP_023627279.1">
    <property type="nucleotide sequence ID" value="NZ_BAUW01000034.1"/>
</dbReference>
<evidence type="ECO:0000313" key="2">
    <source>
        <dbReference type="EMBL" id="GAE45995.1"/>
    </source>
</evidence>
<feature type="transmembrane region" description="Helical" evidence="1">
    <location>
        <begin position="157"/>
        <end position="175"/>
    </location>
</feature>
<dbReference type="eggNOG" id="ENOG50332M1">
    <property type="taxonomic scope" value="Bacteria"/>
</dbReference>
<keyword evidence="1" id="KW-1133">Transmembrane helix</keyword>
<accession>W4RNK3</accession>
<evidence type="ECO:0000313" key="3">
    <source>
        <dbReference type="Proteomes" id="UP000018949"/>
    </source>
</evidence>
<comment type="caution">
    <text evidence="2">The sequence shown here is derived from an EMBL/GenBank/DDBJ whole genome shotgun (WGS) entry which is preliminary data.</text>
</comment>